<evidence type="ECO:0000256" key="2">
    <source>
        <dbReference type="ARBA" id="ARBA00022490"/>
    </source>
</evidence>
<evidence type="ECO:0000313" key="7">
    <source>
        <dbReference type="EMBL" id="KAJ1726752.1"/>
    </source>
</evidence>
<dbReference type="PANTHER" id="PTHR20544">
    <property type="entry name" value="CENTROSOMAL PROTEIN CEP135"/>
    <property type="match status" value="1"/>
</dbReference>
<evidence type="ECO:0000256" key="1">
    <source>
        <dbReference type="ARBA" id="ARBA00004114"/>
    </source>
</evidence>
<keyword evidence="3" id="KW-0206">Cytoskeleton</keyword>
<dbReference type="AlphaFoldDB" id="A0A9W8CUU4"/>
<keyword evidence="2" id="KW-0963">Cytoplasm</keyword>
<feature type="coiled-coil region" evidence="5">
    <location>
        <begin position="186"/>
        <end position="213"/>
    </location>
</feature>
<sequence>MSIAANHAQLQRQLYLLGYSQPLPEDGVVLVSTLLKDMQASLDRVKELEENSTRLEREERTSRAGSERLRGELHALRTENNQMRTEVLNYTRELDKIRREAREEAYKSAKSLDDQRLENLRLRAESAENRRLFDECQKRLEERVADLDPGGRISRIVINRPAKPASFERGPASGLPQPPPAIVDLVDLSSRRISALEEEIGMLESKLRTTGAELSAAQRESKERDLEILRLNSAFEERGGRSDGHGDGGRDYYGADPVARLSDQVDYLHERAESLEKECQEQRDQFQKEKDELHRRWVQTENERVRLAERARDVGGAASDSDKERDGSQTRRQQQQLSAVSEPLSPAQTGELERLRTECSNIKSLYAQTRDQLQELLRTGSADTRRAREQASETEAGLRSELQDARQTSDATISRLERTVAELQKEVDDAPAHRELAQSRERQ</sequence>
<feature type="compositionally biased region" description="Polar residues" evidence="6">
    <location>
        <begin position="330"/>
        <end position="339"/>
    </location>
</feature>
<keyword evidence="5" id="KW-0175">Coiled coil</keyword>
<reference evidence="7" key="1">
    <citation type="submission" date="2022-07" db="EMBL/GenBank/DDBJ databases">
        <title>Phylogenomic reconstructions and comparative analyses of Kickxellomycotina fungi.</title>
        <authorList>
            <person name="Reynolds N.K."/>
            <person name="Stajich J.E."/>
            <person name="Barry K."/>
            <person name="Grigoriev I.V."/>
            <person name="Crous P."/>
            <person name="Smith M.E."/>
        </authorList>
    </citation>
    <scope>NUCLEOTIDE SEQUENCE</scope>
    <source>
        <strain evidence="7">BCRC 34381</strain>
    </source>
</reference>
<evidence type="ECO:0000256" key="4">
    <source>
        <dbReference type="ARBA" id="ARBA00038123"/>
    </source>
</evidence>
<feature type="region of interest" description="Disordered" evidence="6">
    <location>
        <begin position="308"/>
        <end position="353"/>
    </location>
</feature>
<comment type="caution">
    <text evidence="7">The sequence shown here is derived from an EMBL/GenBank/DDBJ whole genome shotgun (WGS) entry which is preliminary data.</text>
</comment>
<dbReference type="PANTHER" id="PTHR20544:SF0">
    <property type="entry name" value="NUCLEOPROTEIN TPR_MLP1 DOMAIN-CONTAINING PROTEIN"/>
    <property type="match status" value="1"/>
</dbReference>
<accession>A0A9W8CUU4</accession>
<dbReference type="EMBL" id="JANBOI010001389">
    <property type="protein sequence ID" value="KAJ1726752.1"/>
    <property type="molecule type" value="Genomic_DNA"/>
</dbReference>
<protein>
    <submittedName>
        <fullName evidence="7">Uncharacterized protein</fullName>
    </submittedName>
</protein>
<dbReference type="OrthoDB" id="10254663at2759"/>
<keyword evidence="8" id="KW-1185">Reference proteome</keyword>
<comment type="similarity">
    <text evidence="4">Belongs to the CEP135/TSGA10 family.</text>
</comment>
<dbReference type="InterPro" id="IPR051877">
    <property type="entry name" value="Centriole_BasalBody_StrucProt"/>
</dbReference>
<gene>
    <name evidence="7" type="ORF">LPJ61_004984</name>
</gene>
<feature type="coiled-coil region" evidence="5">
    <location>
        <begin position="258"/>
        <end position="303"/>
    </location>
</feature>
<feature type="non-terminal residue" evidence="7">
    <location>
        <position position="443"/>
    </location>
</feature>
<feature type="region of interest" description="Disordered" evidence="6">
    <location>
        <begin position="377"/>
        <end position="443"/>
    </location>
</feature>
<evidence type="ECO:0000256" key="6">
    <source>
        <dbReference type="SAM" id="MobiDB-lite"/>
    </source>
</evidence>
<name>A0A9W8CUU4_9FUNG</name>
<dbReference type="GO" id="GO:0005814">
    <property type="term" value="C:centriole"/>
    <property type="evidence" value="ECO:0007669"/>
    <property type="project" value="UniProtKB-SubCell"/>
</dbReference>
<evidence type="ECO:0000313" key="8">
    <source>
        <dbReference type="Proteomes" id="UP001143981"/>
    </source>
</evidence>
<proteinExistence type="inferred from homology"/>
<feature type="coiled-coil region" evidence="5">
    <location>
        <begin position="31"/>
        <end position="130"/>
    </location>
</feature>
<dbReference type="Proteomes" id="UP001143981">
    <property type="component" value="Unassembled WGS sequence"/>
</dbReference>
<feature type="compositionally biased region" description="Basic and acidic residues" evidence="6">
    <location>
        <begin position="415"/>
        <end position="443"/>
    </location>
</feature>
<organism evidence="7 8">
    <name type="scientific">Coemansia biformis</name>
    <dbReference type="NCBI Taxonomy" id="1286918"/>
    <lineage>
        <taxon>Eukaryota</taxon>
        <taxon>Fungi</taxon>
        <taxon>Fungi incertae sedis</taxon>
        <taxon>Zoopagomycota</taxon>
        <taxon>Kickxellomycotina</taxon>
        <taxon>Kickxellomycetes</taxon>
        <taxon>Kickxellales</taxon>
        <taxon>Kickxellaceae</taxon>
        <taxon>Coemansia</taxon>
    </lineage>
</organism>
<feature type="compositionally biased region" description="Basic and acidic residues" evidence="6">
    <location>
        <begin position="237"/>
        <end position="250"/>
    </location>
</feature>
<feature type="compositionally biased region" description="Basic and acidic residues" evidence="6">
    <location>
        <begin position="320"/>
        <end position="329"/>
    </location>
</feature>
<feature type="region of interest" description="Disordered" evidence="6">
    <location>
        <begin position="237"/>
        <end position="256"/>
    </location>
</feature>
<comment type="subcellular location">
    <subcellularLocation>
        <location evidence="1">Cytoplasm</location>
        <location evidence="1">Cytoskeleton</location>
        <location evidence="1">Microtubule organizing center</location>
        <location evidence="1">Centrosome</location>
        <location evidence="1">Centriole</location>
    </subcellularLocation>
</comment>
<evidence type="ECO:0000256" key="3">
    <source>
        <dbReference type="ARBA" id="ARBA00023212"/>
    </source>
</evidence>
<feature type="compositionally biased region" description="Basic and acidic residues" evidence="6">
    <location>
        <begin position="383"/>
        <end position="404"/>
    </location>
</feature>
<evidence type="ECO:0000256" key="5">
    <source>
        <dbReference type="SAM" id="Coils"/>
    </source>
</evidence>